<dbReference type="Gene3D" id="2.60.40.3470">
    <property type="match status" value="1"/>
</dbReference>
<sequence>MNAIHTMWKDAARIATWSAARTLNRFLALGMLLFATSLQTAGAAAPQLNSLKDINFAGLPGNQVQITFELSQPVSNPASFTIDNPARIAFDLPATKSELAKRSQSIGIGPAKSITAVEVKGRTRVVLNLFEMVPYETRTDGNKIIVVLGTAGQRVSAPAATAPADSTTASISPTITSVDFRRGEQGEGRVIVTLSDPSIPVDMRQEAGKIVLDFSGATLPEELERRLDVTDFATPVKLVDTENKRNGVRMEITPIGEYEHLAYQSDNQFTVEVRETTKEEKELAKKEQFGYTGERLSLNFQDIEVRSVLQLLSDFTGQNIVVSDSVTGNLSLRMQNVPWDQALDIVLKTKGLAKRENGNVILIAPSEEIAAREKLELESMKQIEELAPLYSDLIQVNYAKATDLAELLSSEDSSQMSERGKVSVDERTNTLLIQDTADKLEQIRRLVSRLDIPVRQVLIESRIVLANNDFTRELGVKFGLSHNSTARDNETQFVLGGKQNGDVNYADTITAYEVPGGSSNEGLLVNLPATNPSGALGIALGKLGSNLLALELSAMQLEDRGEIISSPRVITSNQQEAVIQQGVEIPYQRASSSGATAVTFKEAVLELRVTPQITPDDRIIMDLKVSKDSVGQIFSGVPSIDTRNVETRVLVDNGETLVLGGIYEQARGKETERVPFFGELPGVGWLFRTDRKTNEKSEMLIFVTPKLIKQGISIQ</sequence>
<proteinExistence type="inferred from homology"/>
<dbReference type="PANTHER" id="PTHR30604">
    <property type="entry name" value="PROTEIN TRANSPORT PROTEIN HOFQ"/>
    <property type="match status" value="1"/>
</dbReference>
<protein>
    <submittedName>
        <fullName evidence="10">Type IV pilus assembly protein PilQ</fullName>
    </submittedName>
</protein>
<dbReference type="InterPro" id="IPR038591">
    <property type="entry name" value="NolW-like_sf"/>
</dbReference>
<evidence type="ECO:0000256" key="6">
    <source>
        <dbReference type="ARBA" id="ARBA00023237"/>
    </source>
</evidence>
<comment type="similarity">
    <text evidence="7">Belongs to the bacterial secretin family.</text>
</comment>
<evidence type="ECO:0000256" key="8">
    <source>
        <dbReference type="RuleBase" id="RU004004"/>
    </source>
</evidence>
<evidence type="ECO:0000259" key="9">
    <source>
        <dbReference type="SMART" id="SM00965"/>
    </source>
</evidence>
<keyword evidence="2 8" id="KW-0813">Transport</keyword>
<dbReference type="Pfam" id="PF03958">
    <property type="entry name" value="Secretin_N"/>
    <property type="match status" value="1"/>
</dbReference>
<organism evidence="10 11">
    <name type="scientific">Thiogranum longum</name>
    <dbReference type="NCBI Taxonomy" id="1537524"/>
    <lineage>
        <taxon>Bacteria</taxon>
        <taxon>Pseudomonadati</taxon>
        <taxon>Pseudomonadota</taxon>
        <taxon>Gammaproteobacteria</taxon>
        <taxon>Chromatiales</taxon>
        <taxon>Ectothiorhodospiraceae</taxon>
        <taxon>Thiogranum</taxon>
    </lineage>
</organism>
<dbReference type="InterPro" id="IPR001775">
    <property type="entry name" value="GspD/PilQ"/>
</dbReference>
<comment type="subcellular location">
    <subcellularLocation>
        <location evidence="8">Cell outer membrane</location>
    </subcellularLocation>
    <subcellularLocation>
        <location evidence="1">Membrane</location>
    </subcellularLocation>
</comment>
<dbReference type="InterPro" id="IPR005644">
    <property type="entry name" value="NolW-like"/>
</dbReference>
<evidence type="ECO:0000313" key="10">
    <source>
        <dbReference type="EMBL" id="TCK17014.1"/>
    </source>
</evidence>
<dbReference type="EMBL" id="SMFX01000001">
    <property type="protein sequence ID" value="TCK17014.1"/>
    <property type="molecule type" value="Genomic_DNA"/>
</dbReference>
<dbReference type="NCBIfam" id="TIGR02515">
    <property type="entry name" value="IV_pilus_PilQ"/>
    <property type="match status" value="1"/>
</dbReference>
<dbReference type="PANTHER" id="PTHR30604:SF1">
    <property type="entry name" value="DNA UTILIZATION PROTEIN HOFQ"/>
    <property type="match status" value="1"/>
</dbReference>
<dbReference type="InterPro" id="IPR013355">
    <property type="entry name" value="Pilus_4_PilQ"/>
</dbReference>
<accession>A0A4R1H5L6</accession>
<gene>
    <name evidence="10" type="ORF">DFR30_0234</name>
</gene>
<dbReference type="Gene3D" id="3.30.1370.120">
    <property type="match status" value="1"/>
</dbReference>
<evidence type="ECO:0000256" key="7">
    <source>
        <dbReference type="RuleBase" id="RU004003"/>
    </source>
</evidence>
<feature type="domain" description="Secretin/TonB short N-terminal" evidence="9">
    <location>
        <begin position="318"/>
        <end position="366"/>
    </location>
</feature>
<comment type="caution">
    <text evidence="10">The sequence shown here is derived from an EMBL/GenBank/DDBJ whole genome shotgun (WGS) entry which is preliminary data.</text>
</comment>
<dbReference type="Gene3D" id="2.60.40.3500">
    <property type="match status" value="1"/>
</dbReference>
<dbReference type="AlphaFoldDB" id="A0A4R1H5L6"/>
<keyword evidence="11" id="KW-1185">Reference proteome</keyword>
<keyword evidence="5" id="KW-0472">Membrane</keyword>
<evidence type="ECO:0000256" key="2">
    <source>
        <dbReference type="ARBA" id="ARBA00022448"/>
    </source>
</evidence>
<evidence type="ECO:0000313" key="11">
    <source>
        <dbReference type="Proteomes" id="UP000295707"/>
    </source>
</evidence>
<dbReference type="Proteomes" id="UP000295707">
    <property type="component" value="Unassembled WGS sequence"/>
</dbReference>
<evidence type="ECO:0000256" key="1">
    <source>
        <dbReference type="ARBA" id="ARBA00004370"/>
    </source>
</evidence>
<dbReference type="InterPro" id="IPR011662">
    <property type="entry name" value="Secretin/TonB_short_N"/>
</dbReference>
<dbReference type="GO" id="GO:0009306">
    <property type="term" value="P:protein secretion"/>
    <property type="evidence" value="ECO:0007669"/>
    <property type="project" value="InterPro"/>
</dbReference>
<reference evidence="10 11" key="1">
    <citation type="submission" date="2019-03" db="EMBL/GenBank/DDBJ databases">
        <title>Genomic Encyclopedia of Type Strains, Phase IV (KMG-IV): sequencing the most valuable type-strain genomes for metagenomic binning, comparative biology and taxonomic classification.</title>
        <authorList>
            <person name="Goeker M."/>
        </authorList>
    </citation>
    <scope>NUCLEOTIDE SEQUENCE [LARGE SCALE GENOMIC DNA]</scope>
    <source>
        <strain evidence="10 11">DSM 19610</strain>
    </source>
</reference>
<dbReference type="InterPro" id="IPR004846">
    <property type="entry name" value="T2SS/T3SS_dom"/>
</dbReference>
<dbReference type="Pfam" id="PF11741">
    <property type="entry name" value="AMIN"/>
    <property type="match status" value="2"/>
</dbReference>
<dbReference type="InterPro" id="IPR021731">
    <property type="entry name" value="AMIN_dom"/>
</dbReference>
<dbReference type="Pfam" id="PF00263">
    <property type="entry name" value="Secretin"/>
    <property type="match status" value="1"/>
</dbReference>
<dbReference type="SMART" id="SM00965">
    <property type="entry name" value="STN"/>
    <property type="match status" value="1"/>
</dbReference>
<keyword evidence="4" id="KW-0653">Protein transport</keyword>
<dbReference type="Pfam" id="PF07660">
    <property type="entry name" value="STN"/>
    <property type="match status" value="1"/>
</dbReference>
<name>A0A4R1H5L6_9GAMM</name>
<evidence type="ECO:0000256" key="4">
    <source>
        <dbReference type="ARBA" id="ARBA00022927"/>
    </source>
</evidence>
<dbReference type="Gene3D" id="3.30.1370.130">
    <property type="match status" value="1"/>
</dbReference>
<keyword evidence="6" id="KW-0998">Cell outer membrane</keyword>
<dbReference type="InterPro" id="IPR051808">
    <property type="entry name" value="Type_IV_pilus_biogenesis"/>
</dbReference>
<dbReference type="PRINTS" id="PR00811">
    <property type="entry name" value="BCTERIALGSPD"/>
</dbReference>
<evidence type="ECO:0000256" key="5">
    <source>
        <dbReference type="ARBA" id="ARBA00023136"/>
    </source>
</evidence>
<dbReference type="GO" id="GO:0009279">
    <property type="term" value="C:cell outer membrane"/>
    <property type="evidence" value="ECO:0007669"/>
    <property type="project" value="UniProtKB-SubCell"/>
</dbReference>
<keyword evidence="3" id="KW-0732">Signal</keyword>
<evidence type="ECO:0000256" key="3">
    <source>
        <dbReference type="ARBA" id="ARBA00022729"/>
    </source>
</evidence>